<sequence length="41" mass="4796">VESIGGRRYAYVVVDDFSRYTWVNFIKEKSVTFGVFKDLCT</sequence>
<dbReference type="Proteomes" id="UP000265520">
    <property type="component" value="Unassembled WGS sequence"/>
</dbReference>
<dbReference type="Gene3D" id="3.30.420.10">
    <property type="entry name" value="Ribonuclease H-like superfamily/Ribonuclease H"/>
    <property type="match status" value="1"/>
</dbReference>
<dbReference type="GO" id="GO:0003676">
    <property type="term" value="F:nucleic acid binding"/>
    <property type="evidence" value="ECO:0007669"/>
    <property type="project" value="InterPro"/>
</dbReference>
<comment type="caution">
    <text evidence="1">The sequence shown here is derived from an EMBL/GenBank/DDBJ whole genome shotgun (WGS) entry which is preliminary data.</text>
</comment>
<name>A0A392UIJ4_9FABA</name>
<evidence type="ECO:0000313" key="2">
    <source>
        <dbReference type="Proteomes" id="UP000265520"/>
    </source>
</evidence>
<evidence type="ECO:0000313" key="1">
    <source>
        <dbReference type="EMBL" id="MCI71555.1"/>
    </source>
</evidence>
<protein>
    <submittedName>
        <fullName evidence="1">Gag-pol polyprotein</fullName>
    </submittedName>
</protein>
<organism evidence="1 2">
    <name type="scientific">Trifolium medium</name>
    <dbReference type="NCBI Taxonomy" id="97028"/>
    <lineage>
        <taxon>Eukaryota</taxon>
        <taxon>Viridiplantae</taxon>
        <taxon>Streptophyta</taxon>
        <taxon>Embryophyta</taxon>
        <taxon>Tracheophyta</taxon>
        <taxon>Spermatophyta</taxon>
        <taxon>Magnoliopsida</taxon>
        <taxon>eudicotyledons</taxon>
        <taxon>Gunneridae</taxon>
        <taxon>Pentapetalae</taxon>
        <taxon>rosids</taxon>
        <taxon>fabids</taxon>
        <taxon>Fabales</taxon>
        <taxon>Fabaceae</taxon>
        <taxon>Papilionoideae</taxon>
        <taxon>50 kb inversion clade</taxon>
        <taxon>NPAAA clade</taxon>
        <taxon>Hologalegina</taxon>
        <taxon>IRL clade</taxon>
        <taxon>Trifolieae</taxon>
        <taxon>Trifolium</taxon>
    </lineage>
</organism>
<proteinExistence type="predicted"/>
<dbReference type="SUPFAM" id="SSF53098">
    <property type="entry name" value="Ribonuclease H-like"/>
    <property type="match status" value="1"/>
</dbReference>
<dbReference type="AlphaFoldDB" id="A0A392UIJ4"/>
<feature type="non-terminal residue" evidence="1">
    <location>
        <position position="1"/>
    </location>
</feature>
<accession>A0A392UIJ4</accession>
<keyword evidence="2" id="KW-1185">Reference proteome</keyword>
<dbReference type="InterPro" id="IPR036397">
    <property type="entry name" value="RNaseH_sf"/>
</dbReference>
<reference evidence="1 2" key="1">
    <citation type="journal article" date="2018" name="Front. Plant Sci.">
        <title>Red Clover (Trifolium pratense) and Zigzag Clover (T. medium) - A Picture of Genomic Similarities and Differences.</title>
        <authorList>
            <person name="Dluhosova J."/>
            <person name="Istvanek J."/>
            <person name="Nedelnik J."/>
            <person name="Repkova J."/>
        </authorList>
    </citation>
    <scope>NUCLEOTIDE SEQUENCE [LARGE SCALE GENOMIC DNA]</scope>
    <source>
        <strain evidence="2">cv. 10/8</strain>
        <tissue evidence="1">Leaf</tissue>
    </source>
</reference>
<dbReference type="EMBL" id="LXQA010798599">
    <property type="protein sequence ID" value="MCI71555.1"/>
    <property type="molecule type" value="Genomic_DNA"/>
</dbReference>
<dbReference type="InterPro" id="IPR012337">
    <property type="entry name" value="RNaseH-like_sf"/>
</dbReference>